<dbReference type="EMBL" id="CAXITT010000138">
    <property type="protein sequence ID" value="CAL1533224.1"/>
    <property type="molecule type" value="Genomic_DNA"/>
</dbReference>
<name>A0AAV2HIH4_LYMST</name>
<evidence type="ECO:0000313" key="3">
    <source>
        <dbReference type="Proteomes" id="UP001497497"/>
    </source>
</evidence>
<feature type="signal peptide" evidence="1">
    <location>
        <begin position="1"/>
        <end position="30"/>
    </location>
</feature>
<dbReference type="Gene3D" id="2.10.50.10">
    <property type="entry name" value="Tumor Necrosis Factor Receptor, subunit A, domain 2"/>
    <property type="match status" value="1"/>
</dbReference>
<evidence type="ECO:0000256" key="1">
    <source>
        <dbReference type="SAM" id="SignalP"/>
    </source>
</evidence>
<sequence>MYGQDRRGMVIRHVYWNTLVVAFCLSYAQCEMNEDAECDANIPSRPGFSPKFSDVSPPCGEGEYHDMVKCSPCQDGTFMTHRMAREMKHSACVKCLEPNESLHEIVGEQCTRTRDTKIMCEDEYYRSEVPGKPCQSECRRCDVCGLGSYMFMNYEVRKCGGYQNRVCCHNCESGNLTSATYPPSSSTTSEDDGQIRQLFNSGVKLSLALTSIIEGIFLVKLINNFVILV</sequence>
<dbReference type="Proteomes" id="UP001497497">
    <property type="component" value="Unassembled WGS sequence"/>
</dbReference>
<organism evidence="2 3">
    <name type="scientific">Lymnaea stagnalis</name>
    <name type="common">Great pond snail</name>
    <name type="synonym">Helix stagnalis</name>
    <dbReference type="NCBI Taxonomy" id="6523"/>
    <lineage>
        <taxon>Eukaryota</taxon>
        <taxon>Metazoa</taxon>
        <taxon>Spiralia</taxon>
        <taxon>Lophotrochozoa</taxon>
        <taxon>Mollusca</taxon>
        <taxon>Gastropoda</taxon>
        <taxon>Heterobranchia</taxon>
        <taxon>Euthyneura</taxon>
        <taxon>Panpulmonata</taxon>
        <taxon>Hygrophila</taxon>
        <taxon>Lymnaeoidea</taxon>
        <taxon>Lymnaeidae</taxon>
        <taxon>Lymnaea</taxon>
    </lineage>
</organism>
<keyword evidence="1" id="KW-0732">Signal</keyword>
<feature type="chain" id="PRO_5043393651" description="TNFR-Cys domain-containing protein" evidence="1">
    <location>
        <begin position="31"/>
        <end position="229"/>
    </location>
</feature>
<comment type="caution">
    <text evidence="2">The sequence shown here is derived from an EMBL/GenBank/DDBJ whole genome shotgun (WGS) entry which is preliminary data.</text>
</comment>
<gene>
    <name evidence="2" type="ORF">GSLYS_00007242001</name>
</gene>
<accession>A0AAV2HIH4</accession>
<dbReference type="AlphaFoldDB" id="A0AAV2HIH4"/>
<keyword evidence="3" id="KW-1185">Reference proteome</keyword>
<evidence type="ECO:0000313" key="2">
    <source>
        <dbReference type="EMBL" id="CAL1533224.1"/>
    </source>
</evidence>
<proteinExistence type="predicted"/>
<reference evidence="2 3" key="1">
    <citation type="submission" date="2024-04" db="EMBL/GenBank/DDBJ databases">
        <authorList>
            <consortium name="Genoscope - CEA"/>
            <person name="William W."/>
        </authorList>
    </citation>
    <scope>NUCLEOTIDE SEQUENCE [LARGE SCALE GENOMIC DNA]</scope>
</reference>
<protein>
    <recommendedName>
        <fullName evidence="4">TNFR-Cys domain-containing protein</fullName>
    </recommendedName>
</protein>
<evidence type="ECO:0008006" key="4">
    <source>
        <dbReference type="Google" id="ProtNLM"/>
    </source>
</evidence>